<keyword evidence="6" id="KW-1185">Reference proteome</keyword>
<accession>A0A7W5AGM4</accession>
<keyword evidence="2" id="KW-0456">Lyase</keyword>
<name>A0A7W5AGM4_9ACTN</name>
<feature type="domain" description="DJ-1/PfpI" evidence="4">
    <location>
        <begin position="8"/>
        <end position="186"/>
    </location>
</feature>
<dbReference type="Gene3D" id="3.40.50.880">
    <property type="match status" value="1"/>
</dbReference>
<dbReference type="Pfam" id="PF01965">
    <property type="entry name" value="DJ-1_PfpI"/>
    <property type="match status" value="1"/>
</dbReference>
<comment type="similarity">
    <text evidence="3">Belongs to the peptidase C56 family. HSP31-like subfamily.</text>
</comment>
<dbReference type="GO" id="GO:0016798">
    <property type="term" value="F:hydrolase activity, acting on glycosyl bonds"/>
    <property type="evidence" value="ECO:0007669"/>
    <property type="project" value="UniProtKB-KW"/>
</dbReference>
<dbReference type="GO" id="GO:0008233">
    <property type="term" value="F:peptidase activity"/>
    <property type="evidence" value="ECO:0007669"/>
    <property type="project" value="UniProtKB-KW"/>
</dbReference>
<dbReference type="SUPFAM" id="SSF52317">
    <property type="entry name" value="Class I glutamine amidotransferase-like"/>
    <property type="match status" value="1"/>
</dbReference>
<dbReference type="RefSeq" id="WP_183221116.1">
    <property type="nucleotide sequence ID" value="NZ_BMPW01000005.1"/>
</dbReference>
<evidence type="ECO:0000256" key="2">
    <source>
        <dbReference type="ARBA" id="ARBA00023239"/>
    </source>
</evidence>
<dbReference type="EMBL" id="JACHXF010000007">
    <property type="protein sequence ID" value="MBB3095971.1"/>
    <property type="molecule type" value="Genomic_DNA"/>
</dbReference>
<dbReference type="AlphaFoldDB" id="A0A7W5AGM4"/>
<proteinExistence type="inferred from homology"/>
<dbReference type="PANTHER" id="PTHR48094:SF11">
    <property type="entry name" value="GLUTATHIONE-INDEPENDENT GLYOXALASE HSP31-RELATED"/>
    <property type="match status" value="1"/>
</dbReference>
<keyword evidence="5" id="KW-0645">Protease</keyword>
<organism evidence="5 6">
    <name type="scientific">Actinoplanes campanulatus</name>
    <dbReference type="NCBI Taxonomy" id="113559"/>
    <lineage>
        <taxon>Bacteria</taxon>
        <taxon>Bacillati</taxon>
        <taxon>Actinomycetota</taxon>
        <taxon>Actinomycetes</taxon>
        <taxon>Micromonosporales</taxon>
        <taxon>Micromonosporaceae</taxon>
        <taxon>Actinoplanes</taxon>
    </lineage>
</organism>
<reference evidence="5 6" key="1">
    <citation type="submission" date="2020-08" db="EMBL/GenBank/DDBJ databases">
        <title>Genomic Encyclopedia of Type Strains, Phase III (KMG-III): the genomes of soil and plant-associated and newly described type strains.</title>
        <authorList>
            <person name="Whitman W."/>
        </authorList>
    </citation>
    <scope>NUCLEOTIDE SEQUENCE [LARGE SCALE GENOMIC DNA]</scope>
    <source>
        <strain evidence="5 6">CECT 3287</strain>
    </source>
</reference>
<evidence type="ECO:0000256" key="1">
    <source>
        <dbReference type="ARBA" id="ARBA00023016"/>
    </source>
</evidence>
<dbReference type="InterPro" id="IPR050325">
    <property type="entry name" value="Prot/Nucl_acid_deglycase"/>
</dbReference>
<evidence type="ECO:0000313" key="5">
    <source>
        <dbReference type="EMBL" id="MBB3095971.1"/>
    </source>
</evidence>
<keyword evidence="1" id="KW-0346">Stress response</keyword>
<gene>
    <name evidence="5" type="ORF">FHR83_003641</name>
</gene>
<dbReference type="GO" id="GO:0005737">
    <property type="term" value="C:cytoplasm"/>
    <property type="evidence" value="ECO:0007669"/>
    <property type="project" value="TreeGrafter"/>
</dbReference>
<dbReference type="InterPro" id="IPR029062">
    <property type="entry name" value="Class_I_gatase-like"/>
</dbReference>
<dbReference type="GO" id="GO:0019243">
    <property type="term" value="P:methylglyoxal catabolic process to D-lactate via S-lactoyl-glutathione"/>
    <property type="evidence" value="ECO:0007669"/>
    <property type="project" value="TreeGrafter"/>
</dbReference>
<evidence type="ECO:0000259" key="4">
    <source>
        <dbReference type="Pfam" id="PF01965"/>
    </source>
</evidence>
<dbReference type="GO" id="GO:0019172">
    <property type="term" value="F:glyoxalase III activity"/>
    <property type="evidence" value="ECO:0007669"/>
    <property type="project" value="TreeGrafter"/>
</dbReference>
<keyword evidence="5" id="KW-0326">Glycosidase</keyword>
<comment type="caution">
    <text evidence="5">The sequence shown here is derived from an EMBL/GenBank/DDBJ whole genome shotgun (WGS) entry which is preliminary data.</text>
</comment>
<evidence type="ECO:0000256" key="3">
    <source>
        <dbReference type="ARBA" id="ARBA00038493"/>
    </source>
</evidence>
<dbReference type="GO" id="GO:0006508">
    <property type="term" value="P:proteolysis"/>
    <property type="evidence" value="ECO:0007669"/>
    <property type="project" value="UniProtKB-KW"/>
</dbReference>
<protein>
    <submittedName>
        <fullName evidence="5">Protease I</fullName>
        <ecNumber evidence="5">3.2.-.-</ecNumber>
    </submittedName>
</protein>
<evidence type="ECO:0000313" key="6">
    <source>
        <dbReference type="Proteomes" id="UP000590749"/>
    </source>
</evidence>
<dbReference type="Proteomes" id="UP000590749">
    <property type="component" value="Unassembled WGS sequence"/>
</dbReference>
<dbReference type="InterPro" id="IPR002818">
    <property type="entry name" value="DJ-1/PfpI"/>
</dbReference>
<keyword evidence="5" id="KW-0378">Hydrolase</keyword>
<dbReference type="PANTHER" id="PTHR48094">
    <property type="entry name" value="PROTEIN/NUCLEIC ACID DEGLYCASE DJ-1-RELATED"/>
    <property type="match status" value="1"/>
</dbReference>
<sequence>MTGALAGHRIAVLVESDFYEHEIWYYSYRFPEEGAELHFLTRLWGQESITFTGHEYKAPFVCAESFENMDDDTLRSYSAIIVPSAMVSDRLRYSEDLAKMPPATDFVRRAFAEPRIVKGIICHGLWLLSRTPELVRGRRLTCHPNLYGDALNMGARYVDQDVVVDDDLVTGRTGAQAGQFARTVISEVLTRSAVPVGVS</sequence>
<dbReference type="EC" id="3.2.-.-" evidence="5"/>